<dbReference type="RefSeq" id="WP_377059259.1">
    <property type="nucleotide sequence ID" value="NZ_JBHLUU010000128.1"/>
</dbReference>
<proteinExistence type="predicted"/>
<dbReference type="Pfam" id="PF07690">
    <property type="entry name" value="MFS_1"/>
    <property type="match status" value="1"/>
</dbReference>
<dbReference type="InterPro" id="IPR011701">
    <property type="entry name" value="MFS"/>
</dbReference>
<gene>
    <name evidence="9" type="ORF">ACFFHF_24460</name>
</gene>
<dbReference type="Proteomes" id="UP001589738">
    <property type="component" value="Unassembled WGS sequence"/>
</dbReference>
<dbReference type="PROSITE" id="PS50850">
    <property type="entry name" value="MFS"/>
    <property type="match status" value="1"/>
</dbReference>
<protein>
    <submittedName>
        <fullName evidence="9">MFS transporter</fullName>
    </submittedName>
</protein>
<evidence type="ECO:0000256" key="5">
    <source>
        <dbReference type="ARBA" id="ARBA00022989"/>
    </source>
</evidence>
<comment type="subcellular location">
    <subcellularLocation>
        <location evidence="1">Cell membrane</location>
        <topology evidence="1">Multi-pass membrane protein</topology>
    </subcellularLocation>
</comment>
<accession>A0ABV6KYC6</accession>
<feature type="domain" description="Major facilitator superfamily (MFS) profile" evidence="8">
    <location>
        <begin position="1"/>
        <end position="94"/>
    </location>
</feature>
<evidence type="ECO:0000256" key="3">
    <source>
        <dbReference type="ARBA" id="ARBA00022475"/>
    </source>
</evidence>
<reference evidence="9 10" key="1">
    <citation type="submission" date="2024-09" db="EMBL/GenBank/DDBJ databases">
        <authorList>
            <person name="Sun Q."/>
            <person name="Mori K."/>
        </authorList>
    </citation>
    <scope>NUCLEOTIDE SEQUENCE [LARGE SCALE GENOMIC DNA]</scope>
    <source>
        <strain evidence="9 10">CGMCC 1.9126</strain>
    </source>
</reference>
<dbReference type="InterPro" id="IPR036259">
    <property type="entry name" value="MFS_trans_sf"/>
</dbReference>
<evidence type="ECO:0000256" key="7">
    <source>
        <dbReference type="SAM" id="Phobius"/>
    </source>
</evidence>
<feature type="transmembrane region" description="Helical" evidence="7">
    <location>
        <begin position="34"/>
        <end position="56"/>
    </location>
</feature>
<feature type="transmembrane region" description="Helical" evidence="7">
    <location>
        <begin position="62"/>
        <end position="84"/>
    </location>
</feature>
<dbReference type="InterPro" id="IPR020846">
    <property type="entry name" value="MFS_dom"/>
</dbReference>
<feature type="transmembrane region" description="Helical" evidence="7">
    <location>
        <begin position="6"/>
        <end position="22"/>
    </location>
</feature>
<evidence type="ECO:0000256" key="2">
    <source>
        <dbReference type="ARBA" id="ARBA00022448"/>
    </source>
</evidence>
<sequence length="94" mass="10383">MLFRFMFGMVVGGIIPCMTAYIRQVAPLSMQGEVLGYNVSFRFLGNVIGPVMGGLISGWYNISTVFFVTSALFLAAFALLWWSVRKTETLLSSS</sequence>
<name>A0ABV6KYC6_9BACI</name>
<evidence type="ECO:0000259" key="8">
    <source>
        <dbReference type="PROSITE" id="PS50850"/>
    </source>
</evidence>
<keyword evidence="4 7" id="KW-0812">Transmembrane</keyword>
<dbReference type="SUPFAM" id="SSF103473">
    <property type="entry name" value="MFS general substrate transporter"/>
    <property type="match status" value="1"/>
</dbReference>
<comment type="caution">
    <text evidence="9">The sequence shown here is derived from an EMBL/GenBank/DDBJ whole genome shotgun (WGS) entry which is preliminary data.</text>
</comment>
<keyword evidence="2" id="KW-0813">Transport</keyword>
<evidence type="ECO:0000256" key="6">
    <source>
        <dbReference type="ARBA" id="ARBA00023136"/>
    </source>
</evidence>
<evidence type="ECO:0000313" key="9">
    <source>
        <dbReference type="EMBL" id="MFC0478346.1"/>
    </source>
</evidence>
<keyword evidence="10" id="KW-1185">Reference proteome</keyword>
<dbReference type="Gene3D" id="1.20.1250.20">
    <property type="entry name" value="MFS general substrate transporter like domains"/>
    <property type="match status" value="1"/>
</dbReference>
<keyword evidence="6 7" id="KW-0472">Membrane</keyword>
<evidence type="ECO:0000313" key="10">
    <source>
        <dbReference type="Proteomes" id="UP001589738"/>
    </source>
</evidence>
<keyword evidence="3" id="KW-1003">Cell membrane</keyword>
<evidence type="ECO:0000256" key="4">
    <source>
        <dbReference type="ARBA" id="ARBA00022692"/>
    </source>
</evidence>
<organism evidence="9 10">
    <name type="scientific">Robertmurraya beringensis</name>
    <dbReference type="NCBI Taxonomy" id="641660"/>
    <lineage>
        <taxon>Bacteria</taxon>
        <taxon>Bacillati</taxon>
        <taxon>Bacillota</taxon>
        <taxon>Bacilli</taxon>
        <taxon>Bacillales</taxon>
        <taxon>Bacillaceae</taxon>
        <taxon>Robertmurraya</taxon>
    </lineage>
</organism>
<dbReference type="EMBL" id="JBHLUU010000128">
    <property type="protein sequence ID" value="MFC0478346.1"/>
    <property type="molecule type" value="Genomic_DNA"/>
</dbReference>
<dbReference type="PANTHER" id="PTHR43414:SF3">
    <property type="entry name" value="LMO2377 PROTEIN"/>
    <property type="match status" value="1"/>
</dbReference>
<dbReference type="PANTHER" id="PTHR43414">
    <property type="entry name" value="MULTIDRUG RESISTANCE PROTEIN MDTG"/>
    <property type="match status" value="1"/>
</dbReference>
<evidence type="ECO:0000256" key="1">
    <source>
        <dbReference type="ARBA" id="ARBA00004651"/>
    </source>
</evidence>
<keyword evidence="5 7" id="KW-1133">Transmembrane helix</keyword>